<keyword evidence="8" id="KW-1185">Reference proteome</keyword>
<dbReference type="RefSeq" id="WP_003392370.1">
    <property type="nucleotide sequence ID" value="NZ_APBN01000019.1"/>
</dbReference>
<dbReference type="GO" id="GO:0008198">
    <property type="term" value="F:ferrous iron binding"/>
    <property type="evidence" value="ECO:0007669"/>
    <property type="project" value="TreeGrafter"/>
</dbReference>
<evidence type="ECO:0000256" key="6">
    <source>
        <dbReference type="PIRSR" id="PIRSR610300-51"/>
    </source>
</evidence>
<evidence type="ECO:0000256" key="2">
    <source>
        <dbReference type="ARBA" id="ARBA00022723"/>
    </source>
</evidence>
<keyword evidence="3" id="KW-0223">Dioxygenase</keyword>
<keyword evidence="2 6" id="KW-0479">Metal-binding</keyword>
<evidence type="ECO:0000256" key="3">
    <source>
        <dbReference type="ARBA" id="ARBA00022964"/>
    </source>
</evidence>
<name>M8D1X9_9BACL</name>
<dbReference type="SUPFAM" id="SSF51182">
    <property type="entry name" value="RmlC-like cupins"/>
    <property type="match status" value="1"/>
</dbReference>
<feature type="binding site" evidence="6">
    <location>
        <position position="76"/>
    </location>
    <ligand>
        <name>Fe cation</name>
        <dbReference type="ChEBI" id="CHEBI:24875"/>
        <note>catalytic</note>
    </ligand>
</feature>
<dbReference type="Pfam" id="PF05995">
    <property type="entry name" value="CDO_I"/>
    <property type="match status" value="1"/>
</dbReference>
<evidence type="ECO:0008006" key="9">
    <source>
        <dbReference type="Google" id="ProtNLM"/>
    </source>
</evidence>
<keyword evidence="5 6" id="KW-0408">Iron</keyword>
<keyword evidence="4" id="KW-0560">Oxidoreductase</keyword>
<evidence type="ECO:0000256" key="5">
    <source>
        <dbReference type="ARBA" id="ARBA00023004"/>
    </source>
</evidence>
<feature type="binding site" evidence="6">
    <location>
        <position position="74"/>
    </location>
    <ligand>
        <name>Fe cation</name>
        <dbReference type="ChEBI" id="CHEBI:24875"/>
        <note>catalytic</note>
    </ligand>
</feature>
<reference evidence="7 8" key="1">
    <citation type="submission" date="2013-03" db="EMBL/GenBank/DDBJ databases">
        <title>Assembly of a new bacterial strain Brevibacillus borstelensis AK1.</title>
        <authorList>
            <person name="Rajan I."/>
            <person name="PoliReddy D."/>
            <person name="Sugumar T."/>
            <person name="Rathinam K."/>
            <person name="Alqarawi S."/>
            <person name="Khalil A.B."/>
            <person name="Sivakumar N."/>
        </authorList>
    </citation>
    <scope>NUCLEOTIDE SEQUENCE [LARGE SCALE GENOMIC DNA]</scope>
    <source>
        <strain evidence="7 8">AK1</strain>
    </source>
</reference>
<comment type="caution">
    <text evidence="7">The sequence shown here is derived from an EMBL/GenBank/DDBJ whole genome shotgun (WGS) entry which is preliminary data.</text>
</comment>
<dbReference type="CDD" id="cd10548">
    <property type="entry name" value="cupin_CDO"/>
    <property type="match status" value="1"/>
</dbReference>
<dbReference type="OrthoDB" id="7059163at2"/>
<feature type="binding site" evidence="6">
    <location>
        <position position="130"/>
    </location>
    <ligand>
        <name>Fe cation</name>
        <dbReference type="ChEBI" id="CHEBI:24875"/>
        <note>catalytic</note>
    </ligand>
</feature>
<dbReference type="PATRIC" id="fig|1300222.3.peg.4968"/>
<dbReference type="InterPro" id="IPR014710">
    <property type="entry name" value="RmlC-like_jellyroll"/>
</dbReference>
<dbReference type="PANTHER" id="PTHR12918:SF1">
    <property type="entry name" value="CYSTEINE DIOXYGENASE TYPE 1"/>
    <property type="match status" value="1"/>
</dbReference>
<evidence type="ECO:0000313" key="8">
    <source>
        <dbReference type="Proteomes" id="UP000012081"/>
    </source>
</evidence>
<dbReference type="InterPro" id="IPR011051">
    <property type="entry name" value="RmlC_Cupin_sf"/>
</dbReference>
<dbReference type="PANTHER" id="PTHR12918">
    <property type="entry name" value="CYSTEINE DIOXYGENASE"/>
    <property type="match status" value="1"/>
</dbReference>
<dbReference type="GO" id="GO:0016702">
    <property type="term" value="F:oxidoreductase activity, acting on single donors with incorporation of molecular oxygen, incorporation of two atoms of oxygen"/>
    <property type="evidence" value="ECO:0007669"/>
    <property type="project" value="InterPro"/>
</dbReference>
<evidence type="ECO:0000256" key="4">
    <source>
        <dbReference type="ARBA" id="ARBA00023002"/>
    </source>
</evidence>
<dbReference type="Gene3D" id="2.60.120.10">
    <property type="entry name" value="Jelly Rolls"/>
    <property type="match status" value="1"/>
</dbReference>
<sequence>MIVEEIRNAFAILTEPTPSKIKEVLSRLPLSADAFASCMPSSDGLPYGREVLFRTNDVEIVLIYLPPGHESAPHDHGSSFGWEYVLQGEMMNINHSVIPGSSRAPAYVSVQETMSVASGQVYFIEKGQIHAIRNGGQTPVISLNVYSPPLSGCKEYRISPDCLLPETESTGKGAAP</sequence>
<comment type="similarity">
    <text evidence="1">Belongs to the cysteine dioxygenase family.</text>
</comment>
<organism evidence="7 8">
    <name type="scientific">Brevibacillus borstelensis AK1</name>
    <dbReference type="NCBI Taxonomy" id="1300222"/>
    <lineage>
        <taxon>Bacteria</taxon>
        <taxon>Bacillati</taxon>
        <taxon>Bacillota</taxon>
        <taxon>Bacilli</taxon>
        <taxon>Bacillales</taxon>
        <taxon>Paenibacillaceae</taxon>
        <taxon>Brevibacillus</taxon>
    </lineage>
</organism>
<evidence type="ECO:0000313" key="7">
    <source>
        <dbReference type="EMBL" id="EMT50204.1"/>
    </source>
</evidence>
<dbReference type="Proteomes" id="UP000012081">
    <property type="component" value="Unassembled WGS sequence"/>
</dbReference>
<dbReference type="STRING" id="1300222.I532_23669"/>
<protein>
    <recommendedName>
        <fullName evidence="9">Cysteine dioxygenase</fullName>
    </recommendedName>
</protein>
<accession>M8D1X9</accession>
<dbReference type="EMBL" id="APBN01000019">
    <property type="protein sequence ID" value="EMT50204.1"/>
    <property type="molecule type" value="Genomic_DNA"/>
</dbReference>
<proteinExistence type="inferred from homology"/>
<dbReference type="AlphaFoldDB" id="M8D1X9"/>
<gene>
    <name evidence="7" type="ORF">I532_23669</name>
</gene>
<evidence type="ECO:0000256" key="1">
    <source>
        <dbReference type="ARBA" id="ARBA00006622"/>
    </source>
</evidence>
<dbReference type="InterPro" id="IPR010300">
    <property type="entry name" value="CDO_1"/>
</dbReference>